<evidence type="ECO:0000313" key="11">
    <source>
        <dbReference type="Proteomes" id="UP001153737"/>
    </source>
</evidence>
<comment type="subcellular location">
    <subcellularLocation>
        <location evidence="1">Membrane</location>
        <topology evidence="1">Lipid-anchor</topology>
        <topology evidence="1">GPI-anchor</topology>
    </subcellularLocation>
</comment>
<keyword evidence="8" id="KW-0449">Lipoprotein</keyword>
<evidence type="ECO:0000256" key="8">
    <source>
        <dbReference type="ARBA" id="ARBA00023288"/>
    </source>
</evidence>
<feature type="signal peptide" evidence="9">
    <location>
        <begin position="1"/>
        <end position="24"/>
    </location>
</feature>
<evidence type="ECO:0000256" key="4">
    <source>
        <dbReference type="ARBA" id="ARBA00022729"/>
    </source>
</evidence>
<dbReference type="InterPro" id="IPR031424">
    <property type="entry name" value="QVR-like"/>
</dbReference>
<organism evidence="10 11">
    <name type="scientific">Phaedon cochleariae</name>
    <name type="common">Mustard beetle</name>
    <dbReference type="NCBI Taxonomy" id="80249"/>
    <lineage>
        <taxon>Eukaryota</taxon>
        <taxon>Metazoa</taxon>
        <taxon>Ecdysozoa</taxon>
        <taxon>Arthropoda</taxon>
        <taxon>Hexapoda</taxon>
        <taxon>Insecta</taxon>
        <taxon>Pterygota</taxon>
        <taxon>Neoptera</taxon>
        <taxon>Endopterygota</taxon>
        <taxon>Coleoptera</taxon>
        <taxon>Polyphaga</taxon>
        <taxon>Cucujiformia</taxon>
        <taxon>Chrysomeloidea</taxon>
        <taxon>Chrysomelidae</taxon>
        <taxon>Chrysomelinae</taxon>
        <taxon>Chrysomelini</taxon>
        <taxon>Phaedon</taxon>
    </lineage>
</organism>
<keyword evidence="3" id="KW-0812">Transmembrane</keyword>
<dbReference type="OrthoDB" id="9988013at2759"/>
<keyword evidence="11" id="KW-1185">Reference proteome</keyword>
<evidence type="ECO:0000256" key="3">
    <source>
        <dbReference type="ARBA" id="ARBA00022692"/>
    </source>
</evidence>
<name>A0A9N9SFL3_PHACE</name>
<evidence type="ECO:0000256" key="9">
    <source>
        <dbReference type="SAM" id="SignalP"/>
    </source>
</evidence>
<evidence type="ECO:0000256" key="5">
    <source>
        <dbReference type="ARBA" id="ARBA00022989"/>
    </source>
</evidence>
<keyword evidence="5" id="KW-1133">Transmembrane helix</keyword>
<keyword evidence="7" id="KW-0325">Glycoprotein</keyword>
<evidence type="ECO:0000313" key="10">
    <source>
        <dbReference type="EMBL" id="CAG9820146.1"/>
    </source>
</evidence>
<proteinExistence type="predicted"/>
<dbReference type="Proteomes" id="UP001153737">
    <property type="component" value="Chromosome 3"/>
</dbReference>
<dbReference type="GO" id="GO:0032222">
    <property type="term" value="P:regulation of synaptic transmission, cholinergic"/>
    <property type="evidence" value="ECO:0007669"/>
    <property type="project" value="InterPro"/>
</dbReference>
<feature type="chain" id="PRO_5040472992" evidence="9">
    <location>
        <begin position="25"/>
        <end position="190"/>
    </location>
</feature>
<sequence length="190" mass="21608">MDVKNLILNVIGLLTLCFVVLSSGASDKNVTRSRLQRCFMCRSRGELGSCKDNFNPNITLVEKKLEIGVEAVPCASGWCGKIVESEESSKEEYGVATQRFCFQRGPSDSEDRCAYTKWNYKRVLMCFCKGPSALSFNISRRNNFLINLSYPLTHSRRRYALSYKNQRQRKIYGCTLPRTCGGRKMRGTVI</sequence>
<dbReference type="Pfam" id="PF17064">
    <property type="entry name" value="QVR"/>
    <property type="match status" value="1"/>
</dbReference>
<dbReference type="InterPro" id="IPR050975">
    <property type="entry name" value="Sleep_regulator"/>
</dbReference>
<keyword evidence="6" id="KW-0472">Membrane</keyword>
<dbReference type="EMBL" id="OU896709">
    <property type="protein sequence ID" value="CAG9820146.1"/>
    <property type="molecule type" value="Genomic_DNA"/>
</dbReference>
<dbReference type="GO" id="GO:0098552">
    <property type="term" value="C:side of membrane"/>
    <property type="evidence" value="ECO:0007669"/>
    <property type="project" value="UniProtKB-KW"/>
</dbReference>
<accession>A0A9N9SFL3</accession>
<keyword evidence="2" id="KW-0336">GPI-anchor</keyword>
<dbReference type="PANTHER" id="PTHR33562">
    <property type="entry name" value="ATILLA, ISOFORM B-RELATED-RELATED"/>
    <property type="match status" value="1"/>
</dbReference>
<keyword evidence="4 9" id="KW-0732">Signal</keyword>
<evidence type="ECO:0000256" key="1">
    <source>
        <dbReference type="ARBA" id="ARBA00004589"/>
    </source>
</evidence>
<protein>
    <submittedName>
        <fullName evidence="10">Uncharacterized protein</fullName>
    </submittedName>
</protein>
<dbReference type="AlphaFoldDB" id="A0A9N9SFL3"/>
<reference evidence="10" key="2">
    <citation type="submission" date="2022-10" db="EMBL/GenBank/DDBJ databases">
        <authorList>
            <consortium name="ENA_rothamsted_submissions"/>
            <consortium name="culmorum"/>
            <person name="King R."/>
        </authorList>
    </citation>
    <scope>NUCLEOTIDE SEQUENCE</scope>
</reference>
<dbReference type="PANTHER" id="PTHR33562:SF22">
    <property type="entry name" value="PROTEIN QUIVER"/>
    <property type="match status" value="1"/>
</dbReference>
<evidence type="ECO:0000256" key="7">
    <source>
        <dbReference type="ARBA" id="ARBA00023180"/>
    </source>
</evidence>
<reference evidence="10" key="1">
    <citation type="submission" date="2022-01" db="EMBL/GenBank/DDBJ databases">
        <authorList>
            <person name="King R."/>
        </authorList>
    </citation>
    <scope>NUCLEOTIDE SEQUENCE</scope>
</reference>
<evidence type="ECO:0000256" key="2">
    <source>
        <dbReference type="ARBA" id="ARBA00022622"/>
    </source>
</evidence>
<evidence type="ECO:0000256" key="6">
    <source>
        <dbReference type="ARBA" id="ARBA00023136"/>
    </source>
</evidence>
<dbReference type="CDD" id="cd23589">
    <property type="entry name" value="TFP_LU_ECD_Rtv"/>
    <property type="match status" value="1"/>
</dbReference>
<gene>
    <name evidence="10" type="ORF">PHAECO_LOCUS7312</name>
</gene>
<dbReference type="GO" id="GO:0030431">
    <property type="term" value="P:sleep"/>
    <property type="evidence" value="ECO:0007669"/>
    <property type="project" value="InterPro"/>
</dbReference>